<dbReference type="RefSeq" id="WP_221561783.1">
    <property type="nucleotide sequence ID" value="NZ_JAIGYQ010000001.1"/>
</dbReference>
<comment type="caution">
    <text evidence="1">The sequence shown here is derived from an EMBL/GenBank/DDBJ whole genome shotgun (WGS) entry which is preliminary data.</text>
</comment>
<keyword evidence="2" id="KW-1185">Reference proteome</keyword>
<dbReference type="Proteomes" id="UP000700059">
    <property type="component" value="Unassembled WGS sequence"/>
</dbReference>
<proteinExistence type="predicted"/>
<sequence>MRVLVVFIFLLSLCCAEESFKPKSDIAQYLKLDIKRKNPFEAFKPLGDRFGIPLPSLKNDEVVVNDFQVKKQTLEGGDFNFKRDNVLNTYILGTGFNQASTLLSDYIKETLRNNGKDDVVNIEVHLNGVATREESGVGGNVNLLYSVHKDRINTLELLGGFNHNPTTQMWSGSYGAKHKIQHTSLRKLYFEQSFVQKDDLMDERTWKYGVGYSLFGNFKTYIERENNKESEDSTKAGVQYKITF</sequence>
<evidence type="ECO:0000313" key="2">
    <source>
        <dbReference type="Proteomes" id="UP000700059"/>
    </source>
</evidence>
<evidence type="ECO:0008006" key="3">
    <source>
        <dbReference type="Google" id="ProtNLM"/>
    </source>
</evidence>
<reference evidence="1 2" key="1">
    <citation type="submission" date="2021-08" db="EMBL/GenBank/DDBJ databases">
        <title>Helicobacter spp. isolated from feces of Anatolian Ground Squirrel (Spermophilus xanthoprymnus) in Turkey.</title>
        <authorList>
            <person name="Aydin F."/>
            <person name="Abay S."/>
            <person name="Kayman T."/>
            <person name="Karakaya E."/>
            <person name="Saticioglu I.B."/>
        </authorList>
    </citation>
    <scope>NUCLEOTIDE SEQUENCE [LARGE SCALE GENOMIC DNA]</scope>
    <source>
        <strain evidence="1 2">Faydin-H70</strain>
    </source>
</reference>
<name>A0ABS7JKL7_9HELI</name>
<dbReference type="EMBL" id="JAIGYQ010000001">
    <property type="protein sequence ID" value="MBX7489930.1"/>
    <property type="molecule type" value="Genomic_DNA"/>
</dbReference>
<evidence type="ECO:0000313" key="1">
    <source>
        <dbReference type="EMBL" id="MBX7489930.1"/>
    </source>
</evidence>
<organism evidence="1 2">
    <name type="scientific">Helicobacter turcicus</name>
    <dbReference type="NCBI Taxonomy" id="2867412"/>
    <lineage>
        <taxon>Bacteria</taxon>
        <taxon>Pseudomonadati</taxon>
        <taxon>Campylobacterota</taxon>
        <taxon>Epsilonproteobacteria</taxon>
        <taxon>Campylobacterales</taxon>
        <taxon>Helicobacteraceae</taxon>
        <taxon>Helicobacter</taxon>
    </lineage>
</organism>
<protein>
    <recommendedName>
        <fullName evidence="3">Outer membrane protein</fullName>
    </recommendedName>
</protein>
<gene>
    <name evidence="1" type="ORF">K4G57_00340</name>
</gene>
<accession>A0ABS7JKL7</accession>